<reference evidence="2" key="1">
    <citation type="submission" date="2020-02" db="EMBL/GenBank/DDBJ databases">
        <authorList>
            <person name="Meier V. D."/>
        </authorList>
    </citation>
    <scope>NUCLEOTIDE SEQUENCE</scope>
    <source>
        <strain evidence="2">AVDCRST_MAG82</strain>
    </source>
</reference>
<name>A0A6J4PPM1_9ACTN</name>
<dbReference type="AlphaFoldDB" id="A0A6J4PPM1"/>
<proteinExistence type="predicted"/>
<evidence type="ECO:0000313" key="2">
    <source>
        <dbReference type="EMBL" id="CAA9415866.1"/>
    </source>
</evidence>
<dbReference type="EMBL" id="CADCVA010000149">
    <property type="protein sequence ID" value="CAA9415866.1"/>
    <property type="molecule type" value="Genomic_DNA"/>
</dbReference>
<evidence type="ECO:0000256" key="1">
    <source>
        <dbReference type="SAM" id="MobiDB-lite"/>
    </source>
</evidence>
<sequence>VCSENVPAGGEGHHLGGRVVAPARER</sequence>
<feature type="non-terminal residue" evidence="2">
    <location>
        <position position="1"/>
    </location>
</feature>
<accession>A0A6J4PPM1</accession>
<gene>
    <name evidence="2" type="ORF">AVDCRST_MAG82-1100</name>
</gene>
<protein>
    <submittedName>
        <fullName evidence="2">Uncharacterized protein</fullName>
    </submittedName>
</protein>
<feature type="region of interest" description="Disordered" evidence="1">
    <location>
        <begin position="1"/>
        <end position="26"/>
    </location>
</feature>
<organism evidence="2">
    <name type="scientific">uncultured Rubrobacteraceae bacterium</name>
    <dbReference type="NCBI Taxonomy" id="349277"/>
    <lineage>
        <taxon>Bacteria</taxon>
        <taxon>Bacillati</taxon>
        <taxon>Actinomycetota</taxon>
        <taxon>Rubrobacteria</taxon>
        <taxon>Rubrobacterales</taxon>
        <taxon>Rubrobacteraceae</taxon>
        <taxon>environmental samples</taxon>
    </lineage>
</organism>
<feature type="non-terminal residue" evidence="2">
    <location>
        <position position="26"/>
    </location>
</feature>